<keyword evidence="3" id="KW-0804">Transcription</keyword>
<gene>
    <name evidence="6" type="ORF">TH53_02235</name>
</gene>
<dbReference type="InterPro" id="IPR009057">
    <property type="entry name" value="Homeodomain-like_sf"/>
</dbReference>
<dbReference type="Pfam" id="PF16925">
    <property type="entry name" value="TetR_C_13"/>
    <property type="match status" value="1"/>
</dbReference>
<dbReference type="OrthoDB" id="9795242at2"/>
<dbReference type="PANTHER" id="PTHR47506">
    <property type="entry name" value="TRANSCRIPTIONAL REGULATORY PROTEIN"/>
    <property type="match status" value="1"/>
</dbReference>
<name>A0A0D0FA93_9SPHI</name>
<dbReference type="RefSeq" id="WP_041877967.1">
    <property type="nucleotide sequence ID" value="NZ_CP157278.1"/>
</dbReference>
<dbReference type="InterPro" id="IPR001647">
    <property type="entry name" value="HTH_TetR"/>
</dbReference>
<dbReference type="AlphaFoldDB" id="A0A0D0FA93"/>
<evidence type="ECO:0000256" key="2">
    <source>
        <dbReference type="ARBA" id="ARBA00023125"/>
    </source>
</evidence>
<dbReference type="SUPFAM" id="SSF48498">
    <property type="entry name" value="Tetracyclin repressor-like, C-terminal domain"/>
    <property type="match status" value="1"/>
</dbReference>
<dbReference type="EMBL" id="JXRA01000007">
    <property type="protein sequence ID" value="KIO78718.1"/>
    <property type="molecule type" value="Genomic_DNA"/>
</dbReference>
<evidence type="ECO:0000259" key="4">
    <source>
        <dbReference type="Pfam" id="PF00440"/>
    </source>
</evidence>
<organism evidence="6 7">
    <name type="scientific">Pedobacter lusitanus</name>
    <dbReference type="NCBI Taxonomy" id="1503925"/>
    <lineage>
        <taxon>Bacteria</taxon>
        <taxon>Pseudomonadati</taxon>
        <taxon>Bacteroidota</taxon>
        <taxon>Sphingobacteriia</taxon>
        <taxon>Sphingobacteriales</taxon>
        <taxon>Sphingobacteriaceae</taxon>
        <taxon>Pedobacter</taxon>
    </lineage>
</organism>
<proteinExistence type="predicted"/>
<evidence type="ECO:0000259" key="5">
    <source>
        <dbReference type="Pfam" id="PF16925"/>
    </source>
</evidence>
<feature type="domain" description="HTH tetR-type" evidence="4">
    <location>
        <begin position="14"/>
        <end position="59"/>
    </location>
</feature>
<dbReference type="InterPro" id="IPR011075">
    <property type="entry name" value="TetR_C"/>
</dbReference>
<evidence type="ECO:0000256" key="1">
    <source>
        <dbReference type="ARBA" id="ARBA00023015"/>
    </source>
</evidence>
<evidence type="ECO:0000256" key="3">
    <source>
        <dbReference type="ARBA" id="ARBA00023163"/>
    </source>
</evidence>
<dbReference type="Pfam" id="PF00440">
    <property type="entry name" value="TetR_N"/>
    <property type="match status" value="1"/>
</dbReference>
<comment type="caution">
    <text evidence="6">The sequence shown here is derived from an EMBL/GenBank/DDBJ whole genome shotgun (WGS) entry which is preliminary data.</text>
</comment>
<dbReference type="STRING" id="1503925.TH53_02235"/>
<dbReference type="InterPro" id="IPR036271">
    <property type="entry name" value="Tet_transcr_reg_TetR-rel_C_sf"/>
</dbReference>
<dbReference type="SUPFAM" id="SSF46689">
    <property type="entry name" value="Homeodomain-like"/>
    <property type="match status" value="1"/>
</dbReference>
<keyword evidence="2" id="KW-0238">DNA-binding</keyword>
<protein>
    <submittedName>
        <fullName evidence="6">Contig7, whole genome shotgun sequence</fullName>
    </submittedName>
</protein>
<reference evidence="6 7" key="1">
    <citation type="submission" date="2015-01" db="EMBL/GenBank/DDBJ databases">
        <title>Draft genome sequence of Pedobacter sp. NL19 isolated from sludge of an effluent treatment pond in an abandoned uranium mine.</title>
        <authorList>
            <person name="Santos T."/>
            <person name="Caetano T."/>
            <person name="Covas C."/>
            <person name="Cruz A."/>
            <person name="Mendo S."/>
        </authorList>
    </citation>
    <scope>NUCLEOTIDE SEQUENCE [LARGE SCALE GENOMIC DNA]</scope>
    <source>
        <strain evidence="6 7">NL19</strain>
    </source>
</reference>
<dbReference type="GO" id="GO:0003677">
    <property type="term" value="F:DNA binding"/>
    <property type="evidence" value="ECO:0007669"/>
    <property type="project" value="UniProtKB-KW"/>
</dbReference>
<dbReference type="PANTHER" id="PTHR47506:SF1">
    <property type="entry name" value="HTH-TYPE TRANSCRIPTIONAL REGULATOR YJDC"/>
    <property type="match status" value="1"/>
</dbReference>
<keyword evidence="7" id="KW-1185">Reference proteome</keyword>
<evidence type="ECO:0000313" key="7">
    <source>
        <dbReference type="Proteomes" id="UP000032049"/>
    </source>
</evidence>
<evidence type="ECO:0000313" key="6">
    <source>
        <dbReference type="EMBL" id="KIO78718.1"/>
    </source>
</evidence>
<keyword evidence="1" id="KW-0805">Transcription regulation</keyword>
<feature type="domain" description="Tetracyclin repressor-like C-terminal" evidence="5">
    <location>
        <begin position="85"/>
        <end position="182"/>
    </location>
</feature>
<accession>A0A0D0FA93</accession>
<dbReference type="Gene3D" id="1.10.357.10">
    <property type="entry name" value="Tetracycline Repressor, domain 2"/>
    <property type="match status" value="1"/>
</dbReference>
<dbReference type="Gene3D" id="1.10.10.60">
    <property type="entry name" value="Homeodomain-like"/>
    <property type="match status" value="1"/>
</dbReference>
<sequence length="193" mass="22213">MKGRPTLFENKELVSKAQSVFWEKGYTATSLSDLLEVTGIGSGSFYNSFKGGKREIFKATILQRREEFNNFRKELEISGAPLELIKDFFRSIAKSSREENLRGCIVANTVVEMTFVDEELEAEAVHILKDVEKMFTDVFEKEKLKGNLRNPLSGQVLGRYLVTFWCGLNTLRRIYPDQKVLSEQIEMQLDILR</sequence>
<dbReference type="Proteomes" id="UP000032049">
    <property type="component" value="Unassembled WGS sequence"/>
</dbReference>